<dbReference type="InterPro" id="IPR019223">
    <property type="entry name" value="DUF2147"/>
</dbReference>
<reference evidence="4" key="1">
    <citation type="journal article" date="2019" name="Int. J. Syst. Evol. Microbiol.">
        <title>The Global Catalogue of Microorganisms (GCM) 10K type strain sequencing project: providing services to taxonomists for standard genome sequencing and annotation.</title>
        <authorList>
            <consortium name="The Broad Institute Genomics Platform"/>
            <consortium name="The Broad Institute Genome Sequencing Center for Infectious Disease"/>
            <person name="Wu L."/>
            <person name="Ma J."/>
        </authorList>
    </citation>
    <scope>NUCLEOTIDE SEQUENCE [LARGE SCALE GENOMIC DNA]</scope>
    <source>
        <strain evidence="4">JCM 17564</strain>
    </source>
</reference>
<evidence type="ECO:0000259" key="2">
    <source>
        <dbReference type="Pfam" id="PF09917"/>
    </source>
</evidence>
<dbReference type="Pfam" id="PF09917">
    <property type="entry name" value="DUF2147"/>
    <property type="match status" value="1"/>
</dbReference>
<dbReference type="EMBL" id="BAABBR010000001">
    <property type="protein sequence ID" value="GAA4037086.1"/>
    <property type="molecule type" value="Genomic_DNA"/>
</dbReference>
<dbReference type="Proteomes" id="UP001424459">
    <property type="component" value="Unassembled WGS sequence"/>
</dbReference>
<protein>
    <submittedName>
        <fullName evidence="3">DUF2147 domain-containing protein</fullName>
    </submittedName>
</protein>
<comment type="caution">
    <text evidence="3">The sequence shown here is derived from an EMBL/GenBank/DDBJ whole genome shotgun (WGS) entry which is preliminary data.</text>
</comment>
<dbReference type="PANTHER" id="PTHR36919:SF2">
    <property type="entry name" value="BLL6627 PROTEIN"/>
    <property type="match status" value="1"/>
</dbReference>
<dbReference type="RefSeq" id="WP_344696657.1">
    <property type="nucleotide sequence ID" value="NZ_BAABBR010000001.1"/>
</dbReference>
<evidence type="ECO:0000256" key="1">
    <source>
        <dbReference type="SAM" id="SignalP"/>
    </source>
</evidence>
<dbReference type="PANTHER" id="PTHR36919">
    <property type="entry name" value="BLR1215 PROTEIN"/>
    <property type="match status" value="1"/>
</dbReference>
<sequence>MMMRMRLLALAGILGAAAVPAQAGNSPMLGTWINPHHSVAVRTSPCGDALCGWVVWANEEAKGDARAAGVASLVGTQLLSDYRATGPNHYAGTVFVPDHARHFASSLSLLGPGQLQIKGCILGGLICRSQIWHRAA</sequence>
<feature type="chain" id="PRO_5046257838" evidence="1">
    <location>
        <begin position="24"/>
        <end position="136"/>
    </location>
</feature>
<feature type="signal peptide" evidence="1">
    <location>
        <begin position="1"/>
        <end position="23"/>
    </location>
</feature>
<evidence type="ECO:0000313" key="3">
    <source>
        <dbReference type="EMBL" id="GAA4037086.1"/>
    </source>
</evidence>
<gene>
    <name evidence="3" type="ORF">GCM10022281_17140</name>
</gene>
<keyword evidence="1" id="KW-0732">Signal</keyword>
<accession>A0ABP7U6W2</accession>
<proteinExistence type="predicted"/>
<keyword evidence="4" id="KW-1185">Reference proteome</keyword>
<name>A0ABP7U6W2_9SPHN</name>
<organism evidence="3 4">
    <name type="scientific">Sphingomonas rosea</name>
    <dbReference type="NCBI Taxonomy" id="335605"/>
    <lineage>
        <taxon>Bacteria</taxon>
        <taxon>Pseudomonadati</taxon>
        <taxon>Pseudomonadota</taxon>
        <taxon>Alphaproteobacteria</taxon>
        <taxon>Sphingomonadales</taxon>
        <taxon>Sphingomonadaceae</taxon>
        <taxon>Sphingomonas</taxon>
    </lineage>
</organism>
<evidence type="ECO:0000313" key="4">
    <source>
        <dbReference type="Proteomes" id="UP001424459"/>
    </source>
</evidence>
<feature type="domain" description="DUF2147" evidence="2">
    <location>
        <begin position="30"/>
        <end position="134"/>
    </location>
</feature>
<dbReference type="Gene3D" id="2.40.128.520">
    <property type="match status" value="1"/>
</dbReference>